<keyword evidence="2" id="KW-1133">Transmembrane helix</keyword>
<name>A0A2W1LW14_9BACL</name>
<feature type="transmembrane region" description="Helical" evidence="2">
    <location>
        <begin position="56"/>
        <end position="78"/>
    </location>
</feature>
<evidence type="ECO:0000256" key="2">
    <source>
        <dbReference type="SAM" id="Phobius"/>
    </source>
</evidence>
<organism evidence="4 5">
    <name type="scientific">Paenibacillus sambharensis</name>
    <dbReference type="NCBI Taxonomy" id="1803190"/>
    <lineage>
        <taxon>Bacteria</taxon>
        <taxon>Bacillati</taxon>
        <taxon>Bacillota</taxon>
        <taxon>Bacilli</taxon>
        <taxon>Bacillales</taxon>
        <taxon>Paenibacillaceae</taxon>
        <taxon>Paenibacillus</taxon>
    </lineage>
</organism>
<feature type="compositionally biased region" description="Low complexity" evidence="1">
    <location>
        <begin position="372"/>
        <end position="386"/>
    </location>
</feature>
<feature type="transmembrane region" description="Helical" evidence="2">
    <location>
        <begin position="121"/>
        <end position="146"/>
    </location>
</feature>
<dbReference type="Pfam" id="PF13349">
    <property type="entry name" value="DUF4097"/>
    <property type="match status" value="1"/>
</dbReference>
<protein>
    <recommendedName>
        <fullName evidence="3">DUF4097 domain-containing protein</fullName>
    </recommendedName>
</protein>
<feature type="transmembrane region" description="Helical" evidence="2">
    <location>
        <begin position="215"/>
        <end position="235"/>
    </location>
</feature>
<comment type="caution">
    <text evidence="4">The sequence shown here is derived from an EMBL/GenBank/DDBJ whole genome shotgun (WGS) entry which is preliminary data.</text>
</comment>
<keyword evidence="5" id="KW-1185">Reference proteome</keyword>
<dbReference type="EMBL" id="QKRB01000044">
    <property type="protein sequence ID" value="PZD95697.1"/>
    <property type="molecule type" value="Genomic_DNA"/>
</dbReference>
<dbReference type="OrthoDB" id="2640165at2"/>
<feature type="transmembrane region" description="Helical" evidence="2">
    <location>
        <begin position="189"/>
        <end position="208"/>
    </location>
</feature>
<evidence type="ECO:0000256" key="1">
    <source>
        <dbReference type="SAM" id="MobiDB-lite"/>
    </source>
</evidence>
<evidence type="ECO:0000313" key="5">
    <source>
        <dbReference type="Proteomes" id="UP000249522"/>
    </source>
</evidence>
<feature type="region of interest" description="Disordered" evidence="1">
    <location>
        <begin position="372"/>
        <end position="463"/>
    </location>
</feature>
<dbReference type="AlphaFoldDB" id="A0A2W1LW14"/>
<dbReference type="InterPro" id="IPR025164">
    <property type="entry name" value="Toastrack_DUF4097"/>
</dbReference>
<accession>A0A2W1LW14</accession>
<evidence type="ECO:0000313" key="4">
    <source>
        <dbReference type="EMBL" id="PZD95697.1"/>
    </source>
</evidence>
<proteinExistence type="predicted"/>
<keyword evidence="2" id="KW-0812">Transmembrane</keyword>
<evidence type="ECO:0000259" key="3">
    <source>
        <dbReference type="Pfam" id="PF13349"/>
    </source>
</evidence>
<dbReference type="RefSeq" id="WP_111147327.1">
    <property type="nucleotide sequence ID" value="NZ_QKRB01000044.1"/>
</dbReference>
<feature type="compositionally biased region" description="Polar residues" evidence="1">
    <location>
        <begin position="429"/>
        <end position="450"/>
    </location>
</feature>
<feature type="transmembrane region" description="Helical" evidence="2">
    <location>
        <begin position="6"/>
        <end position="24"/>
    </location>
</feature>
<gene>
    <name evidence="4" type="ORF">DNH61_14375</name>
</gene>
<feature type="transmembrane region" description="Helical" evidence="2">
    <location>
        <begin position="158"/>
        <end position="177"/>
    </location>
</feature>
<feature type="domain" description="DUF4097" evidence="3">
    <location>
        <begin position="464"/>
        <end position="656"/>
    </location>
</feature>
<keyword evidence="2" id="KW-0472">Membrane</keyword>
<reference evidence="4 5" key="1">
    <citation type="submission" date="2018-06" db="EMBL/GenBank/DDBJ databases">
        <title>Paenibacillus imtechensis sp. nov.</title>
        <authorList>
            <person name="Pinnaka A.K."/>
            <person name="Singh H."/>
            <person name="Kaur M."/>
        </authorList>
    </citation>
    <scope>NUCLEOTIDE SEQUENCE [LARGE SCALE GENOMIC DNA]</scope>
    <source>
        <strain evidence="4 5">SMB1</strain>
    </source>
</reference>
<dbReference type="Proteomes" id="UP000249522">
    <property type="component" value="Unassembled WGS sequence"/>
</dbReference>
<sequence length="665" mass="69450">MSGKNRLTATLLSFLIPGAGQLYIGRLGSGLALLVATVMAVAAIVFYAGTGGGRHVLLIVYLGLAVPVLYFLSVYSILQATSGSAAEPREEPAAGLTRLQGFGLIAAGVLLLMFVRPGETVSGWLAVAGDYMTGGGLLLIGVLLVLRRETYGMYRLGRVTAALIIITVGTLLLWDHIAERNHIALLGQWWPVALIALGVEVVVAALGMRQSRKRLAFDMGGILLALVIAVAAYGITQFSGLPFKWIDQWKAEVGSLSGYTEEKGHRYEKDIVTAPWDESVASVVISNPNGQVLVREGDVQEVQVKATVWVDLDNAGEAERIAEKSVVEISGSDKMTIEAKGEPYGANGAMKPRMNLTVTFPRMPDEVLESPEAVAGAEEAAGTAPPQESEAGSNLPAGQVEAAAEPENGPQQEEQTAAEGQVNSGGSGSAENTANTVEAPTGTESGQTGSEPQVPEEEEPSGLQKMSITVLNGPVDVAGVRIAGKLTVENTNGEIKVQGTGGSVKASTKNGGIQLQDIAGDVEASTFNGKVEAVRVYGEVVVSVTNGGVALEDILGRVEAETKNGEILITEAASAVNADTLNGQIVIKSSTVGGNWDAGSAVGEIELYTPENGSYTVQGSVTFGSIETDLPLEISKKTIQGQIGDGAHRININANSSIKVYKYQP</sequence>
<feature type="transmembrane region" description="Helical" evidence="2">
    <location>
        <begin position="31"/>
        <end position="50"/>
    </location>
</feature>